<dbReference type="CDD" id="cd01130">
    <property type="entry name" value="VirB11-like_ATPase"/>
    <property type="match status" value="1"/>
</dbReference>
<organism evidence="4 5">
    <name type="scientific">Paucimonas lemoignei</name>
    <name type="common">Pseudomonas lemoignei</name>
    <dbReference type="NCBI Taxonomy" id="29443"/>
    <lineage>
        <taxon>Bacteria</taxon>
        <taxon>Pseudomonadati</taxon>
        <taxon>Pseudomonadota</taxon>
        <taxon>Betaproteobacteria</taxon>
        <taxon>Burkholderiales</taxon>
        <taxon>Burkholderiaceae</taxon>
        <taxon>Paucimonas</taxon>
    </lineage>
</organism>
<dbReference type="GO" id="GO:0016887">
    <property type="term" value="F:ATP hydrolysis activity"/>
    <property type="evidence" value="ECO:0007669"/>
    <property type="project" value="InterPro"/>
</dbReference>
<feature type="region of interest" description="Disordered" evidence="2">
    <location>
        <begin position="106"/>
        <end position="129"/>
    </location>
</feature>
<evidence type="ECO:0000256" key="2">
    <source>
        <dbReference type="SAM" id="MobiDB-lite"/>
    </source>
</evidence>
<gene>
    <name evidence="4" type="ORF">EDC30_104348</name>
</gene>
<dbReference type="Gene3D" id="3.30.450.380">
    <property type="match status" value="1"/>
</dbReference>
<dbReference type="EMBL" id="SLZQ01000004">
    <property type="protein sequence ID" value="TCS37544.1"/>
    <property type="molecule type" value="Genomic_DNA"/>
</dbReference>
<dbReference type="PANTHER" id="PTHR30486">
    <property type="entry name" value="TWITCHING MOTILITY PROTEIN PILT"/>
    <property type="match status" value="1"/>
</dbReference>
<feature type="compositionally biased region" description="Low complexity" evidence="2">
    <location>
        <begin position="106"/>
        <end position="122"/>
    </location>
</feature>
<dbReference type="PANTHER" id="PTHR30486:SF15">
    <property type="entry name" value="TYPE II_IV SECRETION SYSTEM ATPASE"/>
    <property type="match status" value="1"/>
</dbReference>
<dbReference type="SUPFAM" id="SSF52540">
    <property type="entry name" value="P-loop containing nucleoside triphosphate hydrolases"/>
    <property type="match status" value="1"/>
</dbReference>
<dbReference type="RefSeq" id="WP_132258473.1">
    <property type="nucleotide sequence ID" value="NZ_SLZQ01000004.1"/>
</dbReference>
<dbReference type="SUPFAM" id="SSF49879">
    <property type="entry name" value="SMAD/FHA domain"/>
    <property type="match status" value="1"/>
</dbReference>
<dbReference type="InterPro" id="IPR001482">
    <property type="entry name" value="T2SS/T4SS_dom"/>
</dbReference>
<dbReference type="InterPro" id="IPR050921">
    <property type="entry name" value="T4SS_GSP_E_ATPase"/>
</dbReference>
<evidence type="ECO:0000313" key="5">
    <source>
        <dbReference type="Proteomes" id="UP000295382"/>
    </source>
</evidence>
<dbReference type="PROSITE" id="PS50006">
    <property type="entry name" value="FHA_DOMAIN"/>
    <property type="match status" value="1"/>
</dbReference>
<reference evidence="4 5" key="1">
    <citation type="submission" date="2019-03" db="EMBL/GenBank/DDBJ databases">
        <title>Genomic Encyclopedia of Type Strains, Phase IV (KMG-IV): sequencing the most valuable type-strain genomes for metagenomic binning, comparative biology and taxonomic classification.</title>
        <authorList>
            <person name="Goeker M."/>
        </authorList>
    </citation>
    <scope>NUCLEOTIDE SEQUENCE [LARGE SCALE GENOMIC DNA]</scope>
    <source>
        <strain evidence="4 5">DSM 7445</strain>
    </source>
</reference>
<dbReference type="InterPro" id="IPR027417">
    <property type="entry name" value="P-loop_NTPase"/>
</dbReference>
<comment type="caution">
    <text evidence="4">The sequence shown here is derived from an EMBL/GenBank/DDBJ whole genome shotgun (WGS) entry which is preliminary data.</text>
</comment>
<accession>A0A4R3HXI5</accession>
<dbReference type="Proteomes" id="UP000295382">
    <property type="component" value="Unassembled WGS sequence"/>
</dbReference>
<dbReference type="AlphaFoldDB" id="A0A4R3HXI5"/>
<comment type="similarity">
    <text evidence="1">Belongs to the GSP E family.</text>
</comment>
<evidence type="ECO:0000259" key="3">
    <source>
        <dbReference type="PROSITE" id="PS50006"/>
    </source>
</evidence>
<dbReference type="SMART" id="SM00240">
    <property type="entry name" value="FHA"/>
    <property type="match status" value="1"/>
</dbReference>
<name>A0A4R3HXI5_PAULE</name>
<evidence type="ECO:0000256" key="1">
    <source>
        <dbReference type="ARBA" id="ARBA00006611"/>
    </source>
</evidence>
<dbReference type="InterPro" id="IPR000253">
    <property type="entry name" value="FHA_dom"/>
</dbReference>
<dbReference type="CDD" id="cd00060">
    <property type="entry name" value="FHA"/>
    <property type="match status" value="1"/>
</dbReference>
<evidence type="ECO:0000313" key="4">
    <source>
        <dbReference type="EMBL" id="TCS37544.1"/>
    </source>
</evidence>
<protein>
    <submittedName>
        <fullName evidence="4">Pilus assembly protein CpaF</fullName>
    </submittedName>
</protein>
<keyword evidence="5" id="KW-1185">Reference proteome</keyword>
<dbReference type="Pfam" id="PF00437">
    <property type="entry name" value="T2SSE"/>
    <property type="match status" value="1"/>
</dbReference>
<dbReference type="Pfam" id="PF00498">
    <property type="entry name" value="FHA"/>
    <property type="match status" value="1"/>
</dbReference>
<dbReference type="Gene3D" id="2.60.200.20">
    <property type="match status" value="1"/>
</dbReference>
<dbReference type="Gene3D" id="3.40.50.300">
    <property type="entry name" value="P-loop containing nucleotide triphosphate hydrolases"/>
    <property type="match status" value="1"/>
</dbReference>
<dbReference type="OrthoDB" id="9810761at2"/>
<dbReference type="InterPro" id="IPR008984">
    <property type="entry name" value="SMAD_FHA_dom_sf"/>
</dbReference>
<feature type="domain" description="FHA" evidence="3">
    <location>
        <begin position="23"/>
        <end position="72"/>
    </location>
</feature>
<sequence length="562" mass="61411">MLLIAVTTPKGQRTEEECTIDTCSIGKSDENRIILQGWTVGRSHATIQRRADGVFVNDLGASSGTRVNGTKISGSYGPLKPGDKVTICDYVLEVLDLEPEAPAAPTLASASHAATSAAPASDADADDETNEQIAARAKEIVEVLKYLHQQLIKQMDLRRVDVNRQSEDELRDNTRVMLEEIVAADRNIPAHLDKAMLVKRVLDEVVGLGPLEDLIADESVSEIMVNSADEIFIERNGKLRKSDITFTSNQAVVQAIERIVTPLGRRIDESSPMVDARLKDGSRVNAVIPPLALKGANITIRKFSKKKLVGEDLIRFGSMTPTMLEFLRTIVEQKANIIISGGTGSGKTTLLNVLSSYIPKDERIVTVEDAAELQLSQPNLVGLESRPANAEGKGMVAIRDLVKNCLRMRPDRIVVGECRGGEALDMLTAMNTGHDGSLTTAHANTPRDCLARIEVMVMMAGMDLPVRAIREQIASAVRFIVQQNRFSCGSRKVTHITEITGMEGDIIQLQDIFLYQREGFGPDGKVKGKHVATGQIPEFYEELGSRGLDIDFNMFASGDKRL</sequence>
<proteinExistence type="inferred from homology"/>